<feature type="compositionally biased region" description="Basic residues" evidence="1">
    <location>
        <begin position="304"/>
        <end position="314"/>
    </location>
</feature>
<name>A0A9P7SDA9_9HYPO</name>
<feature type="compositionally biased region" description="Polar residues" evidence="1">
    <location>
        <begin position="191"/>
        <end position="200"/>
    </location>
</feature>
<feature type="compositionally biased region" description="Basic and acidic residues" evidence="1">
    <location>
        <begin position="508"/>
        <end position="561"/>
    </location>
</feature>
<feature type="region of interest" description="Disordered" evidence="1">
    <location>
        <begin position="186"/>
        <end position="206"/>
    </location>
</feature>
<feature type="compositionally biased region" description="Low complexity" evidence="1">
    <location>
        <begin position="411"/>
        <end position="421"/>
    </location>
</feature>
<sequence>MPSSSYDTRPGTPVKYAYMFEKDKGPTKQFDALLRAIARHVILDIGDKSDTYLTPKKLAAFYKAVGGNYDSLFVDMPHAAISYMWQVTGCQHALQPTGNDFEAPSIPALTFRGFSRWESLEVLLGPEEHVPFLQYAVKNWKLRHPETGEDFPIDLPGSCFPLQADKDVDRWHKICATKLWTAAAAASTTSNGERSNSKPSSSHEKPYPRFAYVHVQEPCSSSPLPKSRHPETEYFGRPNSSHTPRRQTSQHKADRSPDRHYRDMSAGDRGRRRSLSDYADPPPEANHATPSRGYSPSYLDPHAKRSSRVRRHSQPTRYSSSSSVEEDRVLDHREPRHRHPISPPAPSIRRFVRTPGNPSSQGTFSGSSSPRADDSKRRSGPGPLGTLRDKLSETVSNILPNGLTSERPRPGSRQSSGAGAVRSRRSREQIRPSRLNLNLSDMGTEDSEDPATAEGDARRRRRLRDERARDKERDRERERDRYQSGRGRDGWDEDRAPELKRGQSYVRWPDKQRRTSSHADIDRQRDPPEWDSRDRDRDRGRDPGRERERERERERVREERRKWSRRHSPEEGLTSAAAAAAVAGRQMYAEAAHV</sequence>
<evidence type="ECO:0000259" key="2">
    <source>
        <dbReference type="Pfam" id="PF24355"/>
    </source>
</evidence>
<feature type="compositionally biased region" description="Basic and acidic residues" evidence="1">
    <location>
        <begin position="325"/>
        <end position="334"/>
    </location>
</feature>
<dbReference type="OrthoDB" id="5420895at2759"/>
<feature type="compositionally biased region" description="Basic and acidic residues" evidence="1">
    <location>
        <begin position="463"/>
        <end position="501"/>
    </location>
</feature>
<comment type="caution">
    <text evidence="3">The sequence shown here is derived from an EMBL/GenBank/DDBJ whole genome shotgun (WGS) entry which is preliminary data.</text>
</comment>
<dbReference type="InterPro" id="IPR055936">
    <property type="entry name" value="DUF7514"/>
</dbReference>
<gene>
    <name evidence="3" type="ORF">E4U60_007497</name>
</gene>
<feature type="compositionally biased region" description="Polar residues" evidence="1">
    <location>
        <begin position="393"/>
        <end position="404"/>
    </location>
</feature>
<dbReference type="AlphaFoldDB" id="A0A9P7SDA9"/>
<reference evidence="3 4" key="1">
    <citation type="journal article" date="2020" name="bioRxiv">
        <title>Whole genome comparisons of ergot fungi reveals the divergence and evolution of species within the genus Claviceps are the result of varying mechanisms driving genome evolution and host range expansion.</title>
        <authorList>
            <person name="Wyka S.A."/>
            <person name="Mondo S.J."/>
            <person name="Liu M."/>
            <person name="Dettman J."/>
            <person name="Nalam V."/>
            <person name="Broders K.D."/>
        </authorList>
    </citation>
    <scope>NUCLEOTIDE SEQUENCE [LARGE SCALE GENOMIC DNA]</scope>
    <source>
        <strain evidence="3 4">CCC 1485</strain>
    </source>
</reference>
<dbReference type="Proteomes" id="UP000706124">
    <property type="component" value="Unassembled WGS sequence"/>
</dbReference>
<dbReference type="EMBL" id="SRPO01000854">
    <property type="protein sequence ID" value="KAG5929211.1"/>
    <property type="molecule type" value="Genomic_DNA"/>
</dbReference>
<proteinExistence type="predicted"/>
<dbReference type="Pfam" id="PF24355">
    <property type="entry name" value="DUF7514"/>
    <property type="match status" value="1"/>
</dbReference>
<keyword evidence="4" id="KW-1185">Reference proteome</keyword>
<evidence type="ECO:0000313" key="3">
    <source>
        <dbReference type="EMBL" id="KAG5929211.1"/>
    </source>
</evidence>
<evidence type="ECO:0000256" key="1">
    <source>
        <dbReference type="SAM" id="MobiDB-lite"/>
    </source>
</evidence>
<evidence type="ECO:0000313" key="4">
    <source>
        <dbReference type="Proteomes" id="UP000706124"/>
    </source>
</evidence>
<feature type="compositionally biased region" description="Low complexity" evidence="1">
    <location>
        <begin position="359"/>
        <end position="369"/>
    </location>
</feature>
<dbReference type="PANTHER" id="PTHR39611">
    <property type="entry name" value="HYDROXYPROLINE-RICH GLYCOPROTEIN DZ-HRGP-RELATED"/>
    <property type="match status" value="1"/>
</dbReference>
<feature type="domain" description="DUF7514" evidence="2">
    <location>
        <begin position="18"/>
        <end position="175"/>
    </location>
</feature>
<feature type="region of interest" description="Disordered" evidence="1">
    <location>
        <begin position="218"/>
        <end position="578"/>
    </location>
</feature>
<feature type="compositionally biased region" description="Basic and acidic residues" evidence="1">
    <location>
        <begin position="251"/>
        <end position="269"/>
    </location>
</feature>
<dbReference type="PANTHER" id="PTHR39611:SF2">
    <property type="entry name" value="HYDROXYPROLINE-RICH GLYCOPROTEIN DZ-HRGP"/>
    <property type="match status" value="1"/>
</dbReference>
<accession>A0A9P7SDA9</accession>
<protein>
    <recommendedName>
        <fullName evidence="2">DUF7514 domain-containing protein</fullName>
    </recommendedName>
</protein>
<organism evidence="3 4">
    <name type="scientific">Claviceps pazoutovae</name>
    <dbReference type="NCBI Taxonomy" id="1649127"/>
    <lineage>
        <taxon>Eukaryota</taxon>
        <taxon>Fungi</taxon>
        <taxon>Dikarya</taxon>
        <taxon>Ascomycota</taxon>
        <taxon>Pezizomycotina</taxon>
        <taxon>Sordariomycetes</taxon>
        <taxon>Hypocreomycetidae</taxon>
        <taxon>Hypocreales</taxon>
        <taxon>Clavicipitaceae</taxon>
        <taxon>Claviceps</taxon>
    </lineage>
</organism>